<sequence length="116" mass="13054">MPTSFRIRCTWLTCVVFSYVALSFAHNSKAVVKPLRSTKISSETAILMYIMAFLFKVNLASSDMFSGFSASNALSQSFKKRIPCILSFHKSKPVPSNRRISNRFFTSEEDDAIVAQ</sequence>
<accession>A0A8T2S0C6</accession>
<evidence type="ECO:0000313" key="2">
    <source>
        <dbReference type="EMBL" id="KAH7301275.1"/>
    </source>
</evidence>
<keyword evidence="1" id="KW-1133">Transmembrane helix</keyword>
<keyword evidence="1" id="KW-0812">Transmembrane</keyword>
<feature type="transmembrane region" description="Helical" evidence="1">
    <location>
        <begin position="46"/>
        <end position="71"/>
    </location>
</feature>
<keyword evidence="3" id="KW-1185">Reference proteome</keyword>
<reference evidence="2 3" key="1">
    <citation type="submission" date="2021-08" db="EMBL/GenBank/DDBJ databases">
        <title>WGS assembly of Ceratopteris richardii.</title>
        <authorList>
            <person name="Marchant D.B."/>
            <person name="Chen G."/>
            <person name="Jenkins J."/>
            <person name="Shu S."/>
            <person name="Leebens-Mack J."/>
            <person name="Grimwood J."/>
            <person name="Schmutz J."/>
            <person name="Soltis P."/>
            <person name="Soltis D."/>
            <person name="Chen Z.-H."/>
        </authorList>
    </citation>
    <scope>NUCLEOTIDE SEQUENCE [LARGE SCALE GENOMIC DNA]</scope>
    <source>
        <strain evidence="2">Whitten #5841</strain>
        <tissue evidence="2">Leaf</tissue>
    </source>
</reference>
<protein>
    <submittedName>
        <fullName evidence="2">Uncharacterized protein</fullName>
    </submittedName>
</protein>
<evidence type="ECO:0000256" key="1">
    <source>
        <dbReference type="SAM" id="Phobius"/>
    </source>
</evidence>
<organism evidence="2 3">
    <name type="scientific">Ceratopteris richardii</name>
    <name type="common">Triangle waterfern</name>
    <dbReference type="NCBI Taxonomy" id="49495"/>
    <lineage>
        <taxon>Eukaryota</taxon>
        <taxon>Viridiplantae</taxon>
        <taxon>Streptophyta</taxon>
        <taxon>Embryophyta</taxon>
        <taxon>Tracheophyta</taxon>
        <taxon>Polypodiopsida</taxon>
        <taxon>Polypodiidae</taxon>
        <taxon>Polypodiales</taxon>
        <taxon>Pteridineae</taxon>
        <taxon>Pteridaceae</taxon>
        <taxon>Parkerioideae</taxon>
        <taxon>Ceratopteris</taxon>
    </lineage>
</organism>
<evidence type="ECO:0000313" key="3">
    <source>
        <dbReference type="Proteomes" id="UP000825935"/>
    </source>
</evidence>
<dbReference type="EMBL" id="CM035428">
    <property type="protein sequence ID" value="KAH7301275.1"/>
    <property type="molecule type" value="Genomic_DNA"/>
</dbReference>
<gene>
    <name evidence="2" type="ORF">KP509_23G018500</name>
</gene>
<proteinExistence type="predicted"/>
<name>A0A8T2S0C6_CERRI</name>
<keyword evidence="1" id="KW-0472">Membrane</keyword>
<comment type="caution">
    <text evidence="2">The sequence shown here is derived from an EMBL/GenBank/DDBJ whole genome shotgun (WGS) entry which is preliminary data.</text>
</comment>
<dbReference type="Proteomes" id="UP000825935">
    <property type="component" value="Chromosome 23"/>
</dbReference>
<dbReference type="AlphaFoldDB" id="A0A8T2S0C6"/>